<reference evidence="1" key="1">
    <citation type="submission" date="2021-09" db="EMBL/GenBank/DDBJ databases">
        <authorList>
            <consortium name="AG Swart"/>
            <person name="Singh M."/>
            <person name="Singh A."/>
            <person name="Seah K."/>
            <person name="Emmerich C."/>
        </authorList>
    </citation>
    <scope>NUCLEOTIDE SEQUENCE</scope>
    <source>
        <strain evidence="1">ATCC30299</strain>
    </source>
</reference>
<keyword evidence="2" id="KW-1185">Reference proteome</keyword>
<comment type="caution">
    <text evidence="1">The sequence shown here is derived from an EMBL/GenBank/DDBJ whole genome shotgun (WGS) entry which is preliminary data.</text>
</comment>
<gene>
    <name evidence="1" type="ORF">BSTOLATCC_MIC63774</name>
</gene>
<dbReference type="EMBL" id="CAJZBQ010000062">
    <property type="protein sequence ID" value="CAG9335297.1"/>
    <property type="molecule type" value="Genomic_DNA"/>
</dbReference>
<dbReference type="InterPro" id="IPR013078">
    <property type="entry name" value="His_Pase_superF_clade-1"/>
</dbReference>
<dbReference type="Gene3D" id="3.40.50.1240">
    <property type="entry name" value="Phosphoglycerate mutase-like"/>
    <property type="match status" value="1"/>
</dbReference>
<evidence type="ECO:0000313" key="2">
    <source>
        <dbReference type="Proteomes" id="UP001162131"/>
    </source>
</evidence>
<evidence type="ECO:0000313" key="1">
    <source>
        <dbReference type="EMBL" id="CAG9335297.1"/>
    </source>
</evidence>
<dbReference type="InterPro" id="IPR050275">
    <property type="entry name" value="PGM_Phosphatase"/>
</dbReference>
<accession>A0AAU9KCU8</accession>
<dbReference type="GO" id="GO:0016791">
    <property type="term" value="F:phosphatase activity"/>
    <property type="evidence" value="ECO:0007669"/>
    <property type="project" value="TreeGrafter"/>
</dbReference>
<proteinExistence type="predicted"/>
<dbReference type="Pfam" id="PF00300">
    <property type="entry name" value="His_Phos_1"/>
    <property type="match status" value="1"/>
</dbReference>
<dbReference type="SMART" id="SM00855">
    <property type="entry name" value="PGAM"/>
    <property type="match status" value="1"/>
</dbReference>
<dbReference type="InterPro" id="IPR029033">
    <property type="entry name" value="His_PPase_superfam"/>
</dbReference>
<evidence type="ECO:0008006" key="3">
    <source>
        <dbReference type="Google" id="ProtNLM"/>
    </source>
</evidence>
<dbReference type="Proteomes" id="UP001162131">
    <property type="component" value="Unassembled WGS sequence"/>
</dbReference>
<dbReference type="SUPFAM" id="SSF53254">
    <property type="entry name" value="Phosphoglycerate mutase-like"/>
    <property type="match status" value="1"/>
</dbReference>
<organism evidence="1 2">
    <name type="scientific">Blepharisma stoltei</name>
    <dbReference type="NCBI Taxonomy" id="1481888"/>
    <lineage>
        <taxon>Eukaryota</taxon>
        <taxon>Sar</taxon>
        <taxon>Alveolata</taxon>
        <taxon>Ciliophora</taxon>
        <taxon>Postciliodesmatophora</taxon>
        <taxon>Heterotrichea</taxon>
        <taxon>Heterotrichida</taxon>
        <taxon>Blepharismidae</taxon>
        <taxon>Blepharisma</taxon>
    </lineage>
</organism>
<name>A0AAU9KCU8_9CILI</name>
<sequence>MAGKQTHPHTGLKVYLIRHAESNNNLASCTMERSEYERIREHDPTLSEGGIEEARQLGQYMKNHPDKFDNFIDQCFAEIHCSAMTRSLQTADIISKEIGLDPIVWVDIHEVKGCRSRGQAYLGKSRGQILERFPNFVLPPEITDEGWYFLGREETEEEAWERAGRVWERLTHLSELDEYQGKAILIVTHGLFLDFLMGRLCNREMKGPPRFAFYNTGYSLVWLKKPRTIVHYIDRIEHLTVIPLLYRNGELDD</sequence>
<protein>
    <recommendedName>
        <fullName evidence="3">Phosphoglycerate mutase</fullName>
    </recommendedName>
</protein>
<dbReference type="PANTHER" id="PTHR48100:SF44">
    <property type="entry name" value="PHOSPHATASE C1620.13-RELATED"/>
    <property type="match status" value="1"/>
</dbReference>
<dbReference type="CDD" id="cd07067">
    <property type="entry name" value="HP_PGM_like"/>
    <property type="match status" value="1"/>
</dbReference>
<dbReference type="GO" id="GO:0005829">
    <property type="term" value="C:cytosol"/>
    <property type="evidence" value="ECO:0007669"/>
    <property type="project" value="TreeGrafter"/>
</dbReference>
<dbReference type="PANTHER" id="PTHR48100">
    <property type="entry name" value="BROAD-SPECIFICITY PHOSPHATASE YOR283W-RELATED"/>
    <property type="match status" value="1"/>
</dbReference>
<dbReference type="AlphaFoldDB" id="A0AAU9KCU8"/>